<dbReference type="InterPro" id="IPR035976">
    <property type="entry name" value="Sushi/SCR/CCP_sf"/>
</dbReference>
<dbReference type="Gene3D" id="2.10.70.10">
    <property type="entry name" value="Complement Module, domain 1"/>
    <property type="match status" value="1"/>
</dbReference>
<keyword evidence="2" id="KW-0768">Sushi</keyword>
<name>A0A5E4QR95_9NEOP</name>
<dbReference type="CDD" id="cd00033">
    <property type="entry name" value="CCP"/>
    <property type="match status" value="1"/>
</dbReference>
<comment type="caution">
    <text evidence="2">Lacks conserved residue(s) required for the propagation of feature annotation.</text>
</comment>
<evidence type="ECO:0000313" key="4">
    <source>
        <dbReference type="EMBL" id="VVD00203.1"/>
    </source>
</evidence>
<organism evidence="4 5">
    <name type="scientific">Leptidea sinapis</name>
    <dbReference type="NCBI Taxonomy" id="189913"/>
    <lineage>
        <taxon>Eukaryota</taxon>
        <taxon>Metazoa</taxon>
        <taxon>Ecdysozoa</taxon>
        <taxon>Arthropoda</taxon>
        <taxon>Hexapoda</taxon>
        <taxon>Insecta</taxon>
        <taxon>Pterygota</taxon>
        <taxon>Neoptera</taxon>
        <taxon>Endopterygota</taxon>
        <taxon>Lepidoptera</taxon>
        <taxon>Glossata</taxon>
        <taxon>Ditrysia</taxon>
        <taxon>Papilionoidea</taxon>
        <taxon>Pieridae</taxon>
        <taxon>Dismorphiinae</taxon>
        <taxon>Leptidea</taxon>
    </lineage>
</organism>
<dbReference type="AlphaFoldDB" id="A0A5E4QR95"/>
<evidence type="ECO:0000256" key="2">
    <source>
        <dbReference type="PROSITE-ProRule" id="PRU00302"/>
    </source>
</evidence>
<evidence type="ECO:0000256" key="1">
    <source>
        <dbReference type="ARBA" id="ARBA00023157"/>
    </source>
</evidence>
<proteinExistence type="predicted"/>
<gene>
    <name evidence="4" type="ORF">LSINAPIS_LOCUS10895</name>
</gene>
<evidence type="ECO:0000313" key="5">
    <source>
        <dbReference type="Proteomes" id="UP000324832"/>
    </source>
</evidence>
<accession>A0A5E4QR95</accession>
<dbReference type="EMBL" id="FZQP02004523">
    <property type="protein sequence ID" value="VVD00203.1"/>
    <property type="molecule type" value="Genomic_DNA"/>
</dbReference>
<dbReference type="InterPro" id="IPR000436">
    <property type="entry name" value="Sushi_SCR_CCP_dom"/>
</dbReference>
<keyword evidence="5" id="KW-1185">Reference proteome</keyword>
<protein>
    <recommendedName>
        <fullName evidence="3">Sushi domain-containing protein</fullName>
    </recommendedName>
</protein>
<keyword evidence="1" id="KW-1015">Disulfide bond</keyword>
<evidence type="ECO:0000259" key="3">
    <source>
        <dbReference type="PROSITE" id="PS50923"/>
    </source>
</evidence>
<dbReference type="Proteomes" id="UP000324832">
    <property type="component" value="Unassembled WGS sequence"/>
</dbReference>
<dbReference type="SUPFAM" id="SSF57535">
    <property type="entry name" value="Complement control module/SCR domain"/>
    <property type="match status" value="1"/>
</dbReference>
<dbReference type="SMART" id="SM00032">
    <property type="entry name" value="CCP"/>
    <property type="match status" value="1"/>
</dbReference>
<reference evidence="4 5" key="1">
    <citation type="submission" date="2017-07" db="EMBL/GenBank/DDBJ databases">
        <authorList>
            <person name="Talla V."/>
            <person name="Backstrom N."/>
        </authorList>
    </citation>
    <scope>NUCLEOTIDE SEQUENCE [LARGE SCALE GENOMIC DNA]</scope>
</reference>
<feature type="domain" description="Sushi" evidence="3">
    <location>
        <begin position="83"/>
        <end position="143"/>
    </location>
</feature>
<dbReference type="PROSITE" id="PS50923">
    <property type="entry name" value="SUSHI"/>
    <property type="match status" value="1"/>
</dbReference>
<dbReference type="Pfam" id="PF00084">
    <property type="entry name" value="Sushi"/>
    <property type="match status" value="1"/>
</dbReference>
<sequence length="154" mass="16196">MSTLYRGTVSSPRRRECISADYGVQTPAASAQRLSSQVGERKLAPSAATLRTHLASITTFLASPPPHTERRTPAVVSVASGQAVCRFPGAPAHSRVSLSEEGLAEGAVASYSCERGFELLGPARRLCGADGRWTPDGIPFCGEYSLAEPAHRGG</sequence>